<gene>
    <name evidence="7" type="ORF">TR88735</name>
</gene>
<evidence type="ECO:0000256" key="3">
    <source>
        <dbReference type="ARBA" id="ARBA00022723"/>
    </source>
</evidence>
<dbReference type="GO" id="GO:0006096">
    <property type="term" value="P:glycolytic process"/>
    <property type="evidence" value="ECO:0007669"/>
    <property type="project" value="UniProtKB-KW"/>
</dbReference>
<keyword evidence="4" id="KW-0418">Kinase</keyword>
<protein>
    <recommendedName>
        <fullName evidence="8">ADP-dependent glucokinase</fullName>
    </recommendedName>
</protein>
<evidence type="ECO:0008006" key="8">
    <source>
        <dbReference type="Google" id="ProtNLM"/>
    </source>
</evidence>
<dbReference type="GO" id="GO:0043843">
    <property type="term" value="F:ADP-specific glucokinase activity"/>
    <property type="evidence" value="ECO:0007669"/>
    <property type="project" value="TreeGrafter"/>
</dbReference>
<dbReference type="EMBL" id="GEEE01019041">
    <property type="protein sequence ID" value="JAP44184.1"/>
    <property type="molecule type" value="Transcribed_RNA"/>
</dbReference>
<dbReference type="InterPro" id="IPR029056">
    <property type="entry name" value="Ribokinase-like"/>
</dbReference>
<keyword evidence="5" id="KW-0460">Magnesium</keyword>
<dbReference type="PROSITE" id="PS51255">
    <property type="entry name" value="ADPK"/>
    <property type="match status" value="1"/>
</dbReference>
<dbReference type="Gene3D" id="3.40.1190.20">
    <property type="match status" value="1"/>
</dbReference>
<dbReference type="GO" id="GO:0006006">
    <property type="term" value="P:glucose metabolic process"/>
    <property type="evidence" value="ECO:0007669"/>
    <property type="project" value="TreeGrafter"/>
</dbReference>
<keyword evidence="2" id="KW-0808">Transferase</keyword>
<keyword evidence="1" id="KW-0963">Cytoplasm</keyword>
<reference evidence="7" key="1">
    <citation type="submission" date="2016-01" db="EMBL/GenBank/DDBJ databases">
        <title>Reference transcriptome for the parasite Schistocephalus solidus: insights into the molecular evolution of parasitism.</title>
        <authorList>
            <person name="Hebert F.O."/>
            <person name="Grambauer S."/>
            <person name="Barber I."/>
            <person name="Landry C.R."/>
            <person name="Aubin-Horth N."/>
        </authorList>
    </citation>
    <scope>NUCLEOTIDE SEQUENCE</scope>
</reference>
<dbReference type="PANTHER" id="PTHR21208:SF1">
    <property type="entry name" value="ADP-DEPENDENT GLUCOKINASE"/>
    <property type="match status" value="1"/>
</dbReference>
<accession>A0A0X3NWM4</accession>
<evidence type="ECO:0000313" key="7">
    <source>
        <dbReference type="EMBL" id="JAP44184.1"/>
    </source>
</evidence>
<dbReference type="AlphaFoldDB" id="A0A0X3NWM4"/>
<dbReference type="InterPro" id="IPR007666">
    <property type="entry name" value="ADP_PFK/GK"/>
</dbReference>
<dbReference type="GO" id="GO:0005783">
    <property type="term" value="C:endoplasmic reticulum"/>
    <property type="evidence" value="ECO:0007669"/>
    <property type="project" value="TreeGrafter"/>
</dbReference>
<evidence type="ECO:0000256" key="2">
    <source>
        <dbReference type="ARBA" id="ARBA00022679"/>
    </source>
</evidence>
<keyword evidence="3" id="KW-0479">Metal-binding</keyword>
<name>A0A0X3NWM4_SCHSO</name>
<evidence type="ECO:0000256" key="6">
    <source>
        <dbReference type="ARBA" id="ARBA00023152"/>
    </source>
</evidence>
<dbReference type="GO" id="GO:0046872">
    <property type="term" value="F:metal ion binding"/>
    <property type="evidence" value="ECO:0007669"/>
    <property type="project" value="UniProtKB-KW"/>
</dbReference>
<evidence type="ECO:0000256" key="1">
    <source>
        <dbReference type="ARBA" id="ARBA00022490"/>
    </source>
</evidence>
<dbReference type="Pfam" id="PF04587">
    <property type="entry name" value="ADP_PFK_GK"/>
    <property type="match status" value="2"/>
</dbReference>
<dbReference type="SUPFAM" id="SSF53613">
    <property type="entry name" value="Ribokinase-like"/>
    <property type="match status" value="1"/>
</dbReference>
<evidence type="ECO:0000256" key="5">
    <source>
        <dbReference type="ARBA" id="ARBA00022842"/>
    </source>
</evidence>
<sequence>MECTNTRSYALCGTIFAALLAILCELLLRRSFSANIPQVLNALQKLEASYRPLPQPHPGPLVLVGFGGCTDINVDAIGFFESLGVDSRLPTTLRSDFDGKVELNSLEDVLAEFTEMFASGAAAERYVANKTLFNFLVEHATNLVTPSATTTGDTDLNTSSRRPRAYFSLGGNAPVMAKRLAREGAEVTLAARLSPRERAALPTGLRVISAPAAFGLPDVPLSDVHLILEYGRGSLWRNFTAPRANRYILIRDEENPRLSGLWSGLLPAWRGSANLGLLGKGIQSTPDLFVISGLQTMDNSALSPDIRPERLDHLKWFLSTQLTPLTLVHFELASFVETEFVRNLTQAILPYIDSIGCNEQELPNLVSLLSIGRVSPHASVSTPRAAVMLDGMREVWSLLTDPALPKVGPSRRRLSRIHLHTLGYQIIMVRRPVNLVQARKVEEEANASGEAVNIAELGRAWPFTRAAAAKASLIAHRHTCATAAIDPVLTRLLMDDSFAVTADPDRWASALLATSIAGTGLLATSKSVPRIHFNASAPVSCWYEPEPAAAAVPSALSSSPPPSRQLETRVEICVAPVPVCSKVTRTVGAGDNISAGALRAQLTTRAHRNRGPR</sequence>
<organism evidence="7">
    <name type="scientific">Schistocephalus solidus</name>
    <name type="common">Tapeworm</name>
    <dbReference type="NCBI Taxonomy" id="70667"/>
    <lineage>
        <taxon>Eukaryota</taxon>
        <taxon>Metazoa</taxon>
        <taxon>Spiralia</taxon>
        <taxon>Lophotrochozoa</taxon>
        <taxon>Platyhelminthes</taxon>
        <taxon>Cestoda</taxon>
        <taxon>Eucestoda</taxon>
        <taxon>Diphyllobothriidea</taxon>
        <taxon>Diphyllobothriidae</taxon>
        <taxon>Schistocephalus</taxon>
    </lineage>
</organism>
<dbReference type="PANTHER" id="PTHR21208">
    <property type="entry name" value="ADP-DEPENDENT GLUCOKINASE"/>
    <property type="match status" value="1"/>
</dbReference>
<keyword evidence="6" id="KW-0324">Glycolysis</keyword>
<proteinExistence type="predicted"/>
<evidence type="ECO:0000256" key="4">
    <source>
        <dbReference type="ARBA" id="ARBA00022777"/>
    </source>
</evidence>